<dbReference type="AlphaFoldDB" id="L7UK35"/>
<dbReference type="GO" id="GO:0006313">
    <property type="term" value="P:DNA transposition"/>
    <property type="evidence" value="ECO:0007669"/>
    <property type="project" value="InterPro"/>
</dbReference>
<evidence type="ECO:0000256" key="3">
    <source>
        <dbReference type="ARBA" id="ARBA00022578"/>
    </source>
</evidence>
<dbReference type="InterPro" id="IPR001207">
    <property type="entry name" value="Transposase_mutator"/>
</dbReference>
<keyword evidence="3" id="KW-0815">Transposition</keyword>
<proteinExistence type="inferred from homology"/>
<gene>
    <name evidence="7" type="ordered locus">MYSTI_06998</name>
</gene>
<evidence type="ECO:0000256" key="5">
    <source>
        <dbReference type="ARBA" id="ARBA00023172"/>
    </source>
</evidence>
<protein>
    <submittedName>
        <fullName evidence="7">Transposase mutator type</fullName>
    </submittedName>
</protein>
<evidence type="ECO:0000256" key="4">
    <source>
        <dbReference type="ARBA" id="ARBA00023125"/>
    </source>
</evidence>
<dbReference type="EMBL" id="CP004025">
    <property type="protein sequence ID" value="AGC48270.1"/>
    <property type="molecule type" value="Genomic_DNA"/>
</dbReference>
<dbReference type="GO" id="GO:0004803">
    <property type="term" value="F:transposase activity"/>
    <property type="evidence" value="ECO:0007669"/>
    <property type="project" value="InterPro"/>
</dbReference>
<comment type="function">
    <text evidence="1">Required for the transposition of the insertion element.</text>
</comment>
<feature type="compositionally biased region" description="Basic and acidic residues" evidence="6">
    <location>
        <begin position="93"/>
        <end position="120"/>
    </location>
</feature>
<accession>L7UK35</accession>
<evidence type="ECO:0000256" key="1">
    <source>
        <dbReference type="ARBA" id="ARBA00002190"/>
    </source>
</evidence>
<evidence type="ECO:0000313" key="7">
    <source>
        <dbReference type="EMBL" id="AGC48270.1"/>
    </source>
</evidence>
<evidence type="ECO:0000256" key="6">
    <source>
        <dbReference type="SAM" id="MobiDB-lite"/>
    </source>
</evidence>
<name>L7UK35_MYXSD</name>
<reference evidence="7 8" key="1">
    <citation type="journal article" date="2013" name="Genome Announc.">
        <title>Complete genome sequence of Myxococcus stipitatus strain DSM 14675, a fruiting myxobacterium.</title>
        <authorList>
            <person name="Huntley S."/>
            <person name="Kneip S."/>
            <person name="Treuner-Lange A."/>
            <person name="Sogaard-Andersen L."/>
        </authorList>
    </citation>
    <scope>NUCLEOTIDE SEQUENCE [LARGE SCALE GENOMIC DNA]</scope>
    <source>
        <strain evidence="8">DSM 14675 / JCM 12634 / Mx s8</strain>
    </source>
</reference>
<keyword evidence="5" id="KW-0233">DNA recombination</keyword>
<sequence>MGEEVSRSTVSRVTKSLEEKVEGLRTQSLTQAFPYVYLLASAHRMAERRFPEVHTAKHYLSRTIDGSLPRTPFSWLPEERGGSIPGWGSTAMHQRELRPSRRQAPEPHRSNDRPRMDDGRAGWSPRATNPSHHRFRPHPEGS</sequence>
<evidence type="ECO:0000256" key="2">
    <source>
        <dbReference type="ARBA" id="ARBA00010961"/>
    </source>
</evidence>
<dbReference type="Proteomes" id="UP000011131">
    <property type="component" value="Chromosome"/>
</dbReference>
<dbReference type="Pfam" id="PF00872">
    <property type="entry name" value="Transposase_mut"/>
    <property type="match status" value="1"/>
</dbReference>
<dbReference type="GO" id="GO:0003677">
    <property type="term" value="F:DNA binding"/>
    <property type="evidence" value="ECO:0007669"/>
    <property type="project" value="UniProtKB-KW"/>
</dbReference>
<evidence type="ECO:0000313" key="8">
    <source>
        <dbReference type="Proteomes" id="UP000011131"/>
    </source>
</evidence>
<keyword evidence="4" id="KW-0238">DNA-binding</keyword>
<feature type="region of interest" description="Disordered" evidence="6">
    <location>
        <begin position="68"/>
        <end position="142"/>
    </location>
</feature>
<dbReference type="STRING" id="1278073.MYSTI_06998"/>
<comment type="similarity">
    <text evidence="2">Belongs to the transposase mutator family.</text>
</comment>
<organism evidence="7 8">
    <name type="scientific">Myxococcus stipitatus (strain DSM 14675 / JCM 12634 / Mx s8)</name>
    <dbReference type="NCBI Taxonomy" id="1278073"/>
    <lineage>
        <taxon>Bacteria</taxon>
        <taxon>Pseudomonadati</taxon>
        <taxon>Myxococcota</taxon>
        <taxon>Myxococcia</taxon>
        <taxon>Myxococcales</taxon>
        <taxon>Cystobacterineae</taxon>
        <taxon>Myxococcaceae</taxon>
        <taxon>Myxococcus</taxon>
    </lineage>
</organism>
<dbReference type="HOGENOM" id="CLU_1813737_0_0_7"/>
<dbReference type="KEGG" id="msd:MYSTI_06998"/>
<keyword evidence="8" id="KW-1185">Reference proteome</keyword>